<keyword evidence="5 8" id="KW-0732">Signal</keyword>
<sequence>MKKTLITHAVASALAMLAAGAAQASGFQLLEQNASGIGNAYAGSAALGENASTIYFNPAAMTRLKGSQVSAGGTLVRAEYLFHDNGSSSGAFTGTGNGTDGGTLGRVPNAYVSTELGGGLFGGIGISAPFGLKTAYEQPWAGAAQATLFDIKTQNVNPSLAYKLNDRWSIGGGINYQQLEAQYQRMVSTSSAFSLSSDAVALQTQGHAWGWNAGVLFESSESMRLGFSYRSRINYHLKGDLRASGPTAALLAASTGAESTELTLPDTFIFSVVQTIDDKWEMMGDISHTRWSSVQEVDIKLETSNATAQTLNAHFRDTWRVALGSSYRLSPAWKIKAGIAYDQGAVKGADYRLVSLPDNDRLWFSAGLQWMASKALVLDLGATYIKVRDAQIYNDQRSANRGLVNGSYSGQVWLLGSQMSYSF</sequence>
<dbReference type="Proteomes" id="UP001410394">
    <property type="component" value="Unassembled WGS sequence"/>
</dbReference>
<evidence type="ECO:0000256" key="4">
    <source>
        <dbReference type="ARBA" id="ARBA00022692"/>
    </source>
</evidence>
<keyword evidence="7" id="KW-0998">Cell outer membrane</keyword>
<reference evidence="9 10" key="1">
    <citation type="journal article" date="2018" name="Int. J. Syst. Evol. Microbiol.">
        <title>Uliginosibacterium sediminicola sp. nov., isolated from freshwater sediment.</title>
        <authorList>
            <person name="Hwang W.M."/>
            <person name="Kim S.M."/>
            <person name="Kang K."/>
            <person name="Ahn T.Y."/>
        </authorList>
    </citation>
    <scope>NUCLEOTIDE SEQUENCE [LARGE SCALE GENOMIC DNA]</scope>
    <source>
        <strain evidence="9 10">M1-21</strain>
    </source>
</reference>
<evidence type="ECO:0000256" key="5">
    <source>
        <dbReference type="ARBA" id="ARBA00022729"/>
    </source>
</evidence>
<dbReference type="PANTHER" id="PTHR35093:SF8">
    <property type="entry name" value="OUTER MEMBRANE PROTEIN NMB0088-RELATED"/>
    <property type="match status" value="1"/>
</dbReference>
<dbReference type="EMBL" id="JBDIVE010000009">
    <property type="protein sequence ID" value="MEN3069858.1"/>
    <property type="molecule type" value="Genomic_DNA"/>
</dbReference>
<evidence type="ECO:0000256" key="8">
    <source>
        <dbReference type="SAM" id="SignalP"/>
    </source>
</evidence>
<dbReference type="InterPro" id="IPR005017">
    <property type="entry name" value="OMPP1/FadL/TodX"/>
</dbReference>
<dbReference type="RefSeq" id="WP_345920632.1">
    <property type="nucleotide sequence ID" value="NZ_JBDIVE010000009.1"/>
</dbReference>
<evidence type="ECO:0000313" key="10">
    <source>
        <dbReference type="Proteomes" id="UP001410394"/>
    </source>
</evidence>
<dbReference type="PANTHER" id="PTHR35093">
    <property type="entry name" value="OUTER MEMBRANE PROTEIN NMB0088-RELATED"/>
    <property type="match status" value="1"/>
</dbReference>
<evidence type="ECO:0000256" key="6">
    <source>
        <dbReference type="ARBA" id="ARBA00023136"/>
    </source>
</evidence>
<feature type="chain" id="PRO_5045649897" evidence="8">
    <location>
        <begin position="25"/>
        <end position="423"/>
    </location>
</feature>
<keyword evidence="4" id="KW-0812">Transmembrane</keyword>
<evidence type="ECO:0000256" key="2">
    <source>
        <dbReference type="ARBA" id="ARBA00008163"/>
    </source>
</evidence>
<comment type="similarity">
    <text evidence="2">Belongs to the OmpP1/FadL family.</text>
</comment>
<dbReference type="Gene3D" id="2.40.160.60">
    <property type="entry name" value="Outer membrane protein transport protein (OMPP1/FadL/TodX)"/>
    <property type="match status" value="1"/>
</dbReference>
<evidence type="ECO:0000313" key="9">
    <source>
        <dbReference type="EMBL" id="MEN3069858.1"/>
    </source>
</evidence>
<evidence type="ECO:0000256" key="3">
    <source>
        <dbReference type="ARBA" id="ARBA00022452"/>
    </source>
</evidence>
<protein>
    <submittedName>
        <fullName evidence="9">Outer membrane protein transport protein</fullName>
    </submittedName>
</protein>
<keyword evidence="3" id="KW-1134">Transmembrane beta strand</keyword>
<feature type="signal peptide" evidence="8">
    <location>
        <begin position="1"/>
        <end position="24"/>
    </location>
</feature>
<proteinExistence type="inferred from homology"/>
<dbReference type="SUPFAM" id="SSF56935">
    <property type="entry name" value="Porins"/>
    <property type="match status" value="1"/>
</dbReference>
<evidence type="ECO:0000256" key="7">
    <source>
        <dbReference type="ARBA" id="ARBA00023237"/>
    </source>
</evidence>
<organism evidence="9 10">
    <name type="scientific">Uliginosibacterium sediminicola</name>
    <dbReference type="NCBI Taxonomy" id="2024550"/>
    <lineage>
        <taxon>Bacteria</taxon>
        <taxon>Pseudomonadati</taxon>
        <taxon>Pseudomonadota</taxon>
        <taxon>Betaproteobacteria</taxon>
        <taxon>Rhodocyclales</taxon>
        <taxon>Zoogloeaceae</taxon>
        <taxon>Uliginosibacterium</taxon>
    </lineage>
</organism>
<keyword evidence="10" id="KW-1185">Reference proteome</keyword>
<comment type="caution">
    <text evidence="9">The sequence shown here is derived from an EMBL/GenBank/DDBJ whole genome shotgun (WGS) entry which is preliminary data.</text>
</comment>
<name>A0ABU9Z1F3_9RHOO</name>
<comment type="subcellular location">
    <subcellularLocation>
        <location evidence="1">Cell outer membrane</location>
        <topology evidence="1">Multi-pass membrane protein</topology>
    </subcellularLocation>
</comment>
<accession>A0ABU9Z1F3</accession>
<evidence type="ECO:0000256" key="1">
    <source>
        <dbReference type="ARBA" id="ARBA00004571"/>
    </source>
</evidence>
<keyword evidence="6" id="KW-0472">Membrane</keyword>
<gene>
    <name evidence="9" type="ORF">ABDB84_15355</name>
</gene>
<dbReference type="Pfam" id="PF03349">
    <property type="entry name" value="Toluene_X"/>
    <property type="match status" value="1"/>
</dbReference>